<feature type="transmembrane region" description="Helical" evidence="1">
    <location>
        <begin position="306"/>
        <end position="326"/>
    </location>
</feature>
<evidence type="ECO:0000256" key="1">
    <source>
        <dbReference type="SAM" id="Phobius"/>
    </source>
</evidence>
<dbReference type="RefSeq" id="WP_136063234.1">
    <property type="nucleotide sequence ID" value="NZ_CAAHFH010000002.1"/>
</dbReference>
<feature type="transmembrane region" description="Helical" evidence="1">
    <location>
        <begin position="256"/>
        <end position="275"/>
    </location>
</feature>
<evidence type="ECO:0000313" key="3">
    <source>
        <dbReference type="EMBL" id="VGO21798.1"/>
    </source>
</evidence>
<name>A0A6C2UNN6_9BACT</name>
<dbReference type="AlphaFoldDB" id="A0A6C2UNN6"/>
<feature type="transmembrane region" description="Helical" evidence="1">
    <location>
        <begin position="224"/>
        <end position="250"/>
    </location>
</feature>
<dbReference type="PANTHER" id="PTHR36435:SF1">
    <property type="entry name" value="CAAX AMINO TERMINAL PROTEASE FAMILY PROTEIN"/>
    <property type="match status" value="1"/>
</dbReference>
<reference evidence="3 4" key="1">
    <citation type="submission" date="2019-04" db="EMBL/GenBank/DDBJ databases">
        <authorList>
            <person name="Van Vliet M D."/>
        </authorList>
    </citation>
    <scope>NUCLEOTIDE SEQUENCE [LARGE SCALE GENOMIC DNA]</scope>
    <source>
        <strain evidence="3 4">F21</strain>
    </source>
</reference>
<dbReference type="InterPro" id="IPR003675">
    <property type="entry name" value="Rce1/LyrA-like_dom"/>
</dbReference>
<accession>A0A6C2UNN6</accession>
<evidence type="ECO:0000313" key="4">
    <source>
        <dbReference type="Proteomes" id="UP000346198"/>
    </source>
</evidence>
<feature type="transmembrane region" description="Helical" evidence="1">
    <location>
        <begin position="94"/>
        <end position="116"/>
    </location>
</feature>
<feature type="transmembrane region" description="Helical" evidence="1">
    <location>
        <begin position="137"/>
        <end position="162"/>
    </location>
</feature>
<feature type="transmembrane region" description="Helical" evidence="1">
    <location>
        <begin position="182"/>
        <end position="204"/>
    </location>
</feature>
<evidence type="ECO:0000259" key="2">
    <source>
        <dbReference type="Pfam" id="PF02517"/>
    </source>
</evidence>
<dbReference type="InterPro" id="IPR052710">
    <property type="entry name" value="CAAX_protease"/>
</dbReference>
<dbReference type="GO" id="GO:0080120">
    <property type="term" value="P:CAAX-box protein maturation"/>
    <property type="evidence" value="ECO:0007669"/>
    <property type="project" value="UniProtKB-ARBA"/>
</dbReference>
<keyword evidence="4" id="KW-1185">Reference proteome</keyword>
<dbReference type="EMBL" id="CAAHFH010000002">
    <property type="protein sequence ID" value="VGO21798.1"/>
    <property type="molecule type" value="Genomic_DNA"/>
</dbReference>
<dbReference type="Pfam" id="PF02517">
    <property type="entry name" value="Rce1-like"/>
    <property type="match status" value="1"/>
</dbReference>
<gene>
    <name evidence="3" type="ORF">SCARR_03875</name>
</gene>
<feature type="transmembrane region" description="Helical" evidence="1">
    <location>
        <begin position="282"/>
        <end position="300"/>
    </location>
</feature>
<keyword evidence="1" id="KW-0472">Membrane</keyword>
<dbReference type="PANTHER" id="PTHR36435">
    <property type="entry name" value="SLR1288 PROTEIN"/>
    <property type="match status" value="1"/>
</dbReference>
<dbReference type="GO" id="GO:0004175">
    <property type="term" value="F:endopeptidase activity"/>
    <property type="evidence" value="ECO:0007669"/>
    <property type="project" value="UniProtKB-ARBA"/>
</dbReference>
<proteinExistence type="predicted"/>
<keyword evidence="1" id="KW-1133">Transmembrane helix</keyword>
<protein>
    <recommendedName>
        <fullName evidence="2">CAAX prenyl protease 2/Lysostaphin resistance protein A-like domain-containing protein</fullName>
    </recommendedName>
</protein>
<feature type="transmembrane region" description="Helical" evidence="1">
    <location>
        <begin position="60"/>
        <end position="82"/>
    </location>
</feature>
<feature type="transmembrane region" description="Helical" evidence="1">
    <location>
        <begin position="20"/>
        <end position="40"/>
    </location>
</feature>
<dbReference type="Proteomes" id="UP000346198">
    <property type="component" value="Unassembled WGS sequence"/>
</dbReference>
<keyword evidence="1" id="KW-0812">Transmembrane</keyword>
<feature type="domain" description="CAAX prenyl protease 2/Lysostaphin resistance protein A-like" evidence="2">
    <location>
        <begin position="180"/>
        <end position="263"/>
    </location>
</feature>
<organism evidence="3 4">
    <name type="scientific">Pontiella sulfatireligans</name>
    <dbReference type="NCBI Taxonomy" id="2750658"/>
    <lineage>
        <taxon>Bacteria</taxon>
        <taxon>Pseudomonadati</taxon>
        <taxon>Kiritimatiellota</taxon>
        <taxon>Kiritimatiellia</taxon>
        <taxon>Kiritimatiellales</taxon>
        <taxon>Pontiellaceae</taxon>
        <taxon>Pontiella</taxon>
    </lineage>
</organism>
<sequence>MMRAMEEMLANAEAGSRHLYWIIESAMLLGGLVAILILVLHHRRTPPDTETLTARLVARAFSFTEIYGIVLLHLTLMILAMFSGRLFYAEQIPTAKLVVALLIYTIVTFAIFITIWKRGGTLDDTFGLRLRQLKLAALSPLFYLAIVPLLLLSSALLTLLGYELPLQESVQQFVDSPQLEQILFSVMAIIAAPFFEELLFRGIIFPALLKRMGLAGSTLLVSSLFALLHFHFFIFLILFGSASLFCLLFWPAQNRWAVFATRGVLALVVLFSAYITFISGSFHSFTALMILSSAACLAYWRTGSLWACIGLHAIFNTVSILALNLFG</sequence>